<evidence type="ECO:0000313" key="3">
    <source>
        <dbReference type="Proteomes" id="UP001630127"/>
    </source>
</evidence>
<protein>
    <submittedName>
        <fullName evidence="2">Uncharacterized protein</fullName>
    </submittedName>
</protein>
<evidence type="ECO:0000313" key="2">
    <source>
        <dbReference type="EMBL" id="KAL3524252.1"/>
    </source>
</evidence>
<dbReference type="AlphaFoldDB" id="A0ABD3A1F2"/>
<comment type="caution">
    <text evidence="2">The sequence shown here is derived from an EMBL/GenBank/DDBJ whole genome shotgun (WGS) entry which is preliminary data.</text>
</comment>
<dbReference type="EMBL" id="JBJUIK010000007">
    <property type="protein sequence ID" value="KAL3524252.1"/>
    <property type="molecule type" value="Genomic_DNA"/>
</dbReference>
<proteinExistence type="predicted"/>
<gene>
    <name evidence="2" type="ORF">ACH5RR_017086</name>
</gene>
<dbReference type="Proteomes" id="UP001630127">
    <property type="component" value="Unassembled WGS sequence"/>
</dbReference>
<name>A0ABD3A1F2_9GENT</name>
<reference evidence="2 3" key="1">
    <citation type="submission" date="2024-11" db="EMBL/GenBank/DDBJ databases">
        <title>A near-complete genome assembly of Cinchona calisaya.</title>
        <authorList>
            <person name="Lian D.C."/>
            <person name="Zhao X.W."/>
            <person name="Wei L."/>
        </authorList>
    </citation>
    <scope>NUCLEOTIDE SEQUENCE [LARGE SCALE GENOMIC DNA]</scope>
    <source>
        <tissue evidence="2">Nenye</tissue>
    </source>
</reference>
<organism evidence="2 3">
    <name type="scientific">Cinchona calisaya</name>
    <dbReference type="NCBI Taxonomy" id="153742"/>
    <lineage>
        <taxon>Eukaryota</taxon>
        <taxon>Viridiplantae</taxon>
        <taxon>Streptophyta</taxon>
        <taxon>Embryophyta</taxon>
        <taxon>Tracheophyta</taxon>
        <taxon>Spermatophyta</taxon>
        <taxon>Magnoliopsida</taxon>
        <taxon>eudicotyledons</taxon>
        <taxon>Gunneridae</taxon>
        <taxon>Pentapetalae</taxon>
        <taxon>asterids</taxon>
        <taxon>lamiids</taxon>
        <taxon>Gentianales</taxon>
        <taxon>Rubiaceae</taxon>
        <taxon>Cinchonoideae</taxon>
        <taxon>Cinchoneae</taxon>
        <taxon>Cinchona</taxon>
    </lineage>
</organism>
<evidence type="ECO:0000256" key="1">
    <source>
        <dbReference type="SAM" id="MobiDB-lite"/>
    </source>
</evidence>
<keyword evidence="3" id="KW-1185">Reference proteome</keyword>
<accession>A0ABD3A1F2</accession>
<sequence>MSKVVYRKMMRNGEKPPPQPIKASSAKEKIEHQQLTNSVPIWRTSFENHIYNVYSHLQLDFLMFCILSLYSKVREVYVSSRHKKLVIKADWLSQSIQPVN</sequence>
<feature type="compositionally biased region" description="Basic residues" evidence="1">
    <location>
        <begin position="1"/>
        <end position="10"/>
    </location>
</feature>
<feature type="region of interest" description="Disordered" evidence="1">
    <location>
        <begin position="1"/>
        <end position="26"/>
    </location>
</feature>